<comment type="caution">
    <text evidence="1">The sequence shown here is derived from an EMBL/GenBank/DDBJ whole genome shotgun (WGS) entry which is preliminary data.</text>
</comment>
<proteinExistence type="predicted"/>
<protein>
    <submittedName>
        <fullName evidence="1">Uncharacterized protein</fullName>
    </submittedName>
</protein>
<keyword evidence="2" id="KW-1185">Reference proteome</keyword>
<reference evidence="1 2" key="1">
    <citation type="submission" date="2019-07" db="EMBL/GenBank/DDBJ databases">
        <title>Whole genome shotgun sequence of Rhizobium naphthalenivorans NBRC 107585.</title>
        <authorList>
            <person name="Hosoyama A."/>
            <person name="Uohara A."/>
            <person name="Ohji S."/>
            <person name="Ichikawa N."/>
        </authorList>
    </citation>
    <scope>NUCLEOTIDE SEQUENCE [LARGE SCALE GENOMIC DNA]</scope>
    <source>
        <strain evidence="1 2">NBRC 107585</strain>
    </source>
</reference>
<dbReference type="EMBL" id="BJZP01000005">
    <property type="protein sequence ID" value="GEO84558.1"/>
    <property type="molecule type" value="Genomic_DNA"/>
</dbReference>
<evidence type="ECO:0000313" key="1">
    <source>
        <dbReference type="EMBL" id="GEO84558.1"/>
    </source>
</evidence>
<sequence length="117" mass="12521">MFAQLAEQGDAFGLHPFLGKSAVAGKTVLQPELVEGVLRGALPKGAKVAGQPGIVTGDCLVNEMIVARQPGDAMLSHEARNLLQCVRPRCRLVAGLMRVSFLMRDADVLLHVLPLRP</sequence>
<dbReference type="Proteomes" id="UP000321717">
    <property type="component" value="Unassembled WGS sequence"/>
</dbReference>
<gene>
    <name evidence="1" type="ORF">RNA01_14900</name>
</gene>
<evidence type="ECO:0000313" key="2">
    <source>
        <dbReference type="Proteomes" id="UP000321717"/>
    </source>
</evidence>
<accession>A0A512HGH6</accession>
<dbReference type="AlphaFoldDB" id="A0A512HGH6"/>
<name>A0A512HGH6_9HYPH</name>
<organism evidence="1 2">
    <name type="scientific">Ciceribacter naphthalenivorans</name>
    <dbReference type="NCBI Taxonomy" id="1118451"/>
    <lineage>
        <taxon>Bacteria</taxon>
        <taxon>Pseudomonadati</taxon>
        <taxon>Pseudomonadota</taxon>
        <taxon>Alphaproteobacteria</taxon>
        <taxon>Hyphomicrobiales</taxon>
        <taxon>Rhizobiaceae</taxon>
        <taxon>Ciceribacter</taxon>
    </lineage>
</organism>